<proteinExistence type="inferred from homology"/>
<dbReference type="EMBL" id="HBIW01024540">
    <property type="protein sequence ID" value="CAE0705709.1"/>
    <property type="molecule type" value="Transcribed_RNA"/>
</dbReference>
<accession>A0A7S4A6V9</accession>
<feature type="compositionally biased region" description="Acidic residues" evidence="3">
    <location>
        <begin position="38"/>
        <end position="47"/>
    </location>
</feature>
<feature type="non-terminal residue" evidence="4">
    <location>
        <position position="670"/>
    </location>
</feature>
<dbReference type="GO" id="GO:0015031">
    <property type="term" value="P:protein transport"/>
    <property type="evidence" value="ECO:0007669"/>
    <property type="project" value="UniProtKB-UniRule"/>
</dbReference>
<feature type="region of interest" description="Disordered" evidence="3">
    <location>
        <begin position="370"/>
        <end position="399"/>
    </location>
</feature>
<keyword evidence="2" id="KW-0445">Lipid transport</keyword>
<evidence type="ECO:0000256" key="3">
    <source>
        <dbReference type="SAM" id="MobiDB-lite"/>
    </source>
</evidence>
<dbReference type="GO" id="GO:0048193">
    <property type="term" value="P:Golgi vesicle transport"/>
    <property type="evidence" value="ECO:0007669"/>
    <property type="project" value="TreeGrafter"/>
</dbReference>
<keyword evidence="2" id="KW-0653">Protein transport</keyword>
<dbReference type="GO" id="GO:0000938">
    <property type="term" value="C:GARP complex"/>
    <property type="evidence" value="ECO:0007669"/>
    <property type="project" value="UniProtKB-UniRule"/>
</dbReference>
<evidence type="ECO:0000256" key="1">
    <source>
        <dbReference type="ARBA" id="ARBA00006080"/>
    </source>
</evidence>
<dbReference type="GO" id="GO:0007041">
    <property type="term" value="P:lysosomal transport"/>
    <property type="evidence" value="ECO:0007669"/>
    <property type="project" value="TreeGrafter"/>
</dbReference>
<protein>
    <recommendedName>
        <fullName evidence="2">Vacuolar protein sorting-associated protein 51 homolog</fullName>
    </recommendedName>
</protein>
<dbReference type="GO" id="GO:0016020">
    <property type="term" value="C:membrane"/>
    <property type="evidence" value="ECO:0007669"/>
    <property type="project" value="TreeGrafter"/>
</dbReference>
<feature type="region of interest" description="Disordered" evidence="3">
    <location>
        <begin position="1"/>
        <end position="53"/>
    </location>
</feature>
<dbReference type="PANTHER" id="PTHR15954">
    <property type="entry name" value="VACUOLAR PROTEIN SORTING-ASSOCIATED PROTEIN 51 HOMOLOG"/>
    <property type="match status" value="1"/>
</dbReference>
<dbReference type="Proteomes" id="UP000789595">
    <property type="component" value="Unassembled WGS sequence"/>
</dbReference>
<reference evidence="5" key="2">
    <citation type="submission" date="2021-11" db="EMBL/GenBank/DDBJ databases">
        <authorList>
            <consortium name="Genoscope - CEA"/>
            <person name="William W."/>
        </authorList>
    </citation>
    <scope>NUCLEOTIDE SEQUENCE</scope>
</reference>
<comment type="subcellular location">
    <subcellularLocation>
        <location evidence="2">Golgi apparatus</location>
        <location evidence="2">trans-Golgi network</location>
    </subcellularLocation>
</comment>
<comment type="function">
    <text evidence="2">Acts as component of the GARP complex that is involved in retrograde transport from early and late endosomes to the trans-Golgi network (TGN).</text>
</comment>
<keyword evidence="6" id="KW-1185">Reference proteome</keyword>
<dbReference type="InterPro" id="IPR014812">
    <property type="entry name" value="Vps51"/>
</dbReference>
<dbReference type="GO" id="GO:1990745">
    <property type="term" value="C:EARP complex"/>
    <property type="evidence" value="ECO:0007669"/>
    <property type="project" value="TreeGrafter"/>
</dbReference>
<dbReference type="AlphaFoldDB" id="A0A7S4A6V9"/>
<comment type="similarity">
    <text evidence="1 2">Belongs to the VPS51 family.</text>
</comment>
<evidence type="ECO:0000313" key="5">
    <source>
        <dbReference type="EMBL" id="CAH0368046.1"/>
    </source>
</evidence>
<dbReference type="GO" id="GO:0042147">
    <property type="term" value="P:retrograde transport, endosome to Golgi"/>
    <property type="evidence" value="ECO:0007669"/>
    <property type="project" value="UniProtKB-UniRule"/>
</dbReference>
<evidence type="ECO:0000313" key="6">
    <source>
        <dbReference type="Proteomes" id="UP000789595"/>
    </source>
</evidence>
<organism evidence="4">
    <name type="scientific">Pelagomonas calceolata</name>
    <dbReference type="NCBI Taxonomy" id="35677"/>
    <lineage>
        <taxon>Eukaryota</taxon>
        <taxon>Sar</taxon>
        <taxon>Stramenopiles</taxon>
        <taxon>Ochrophyta</taxon>
        <taxon>Pelagophyceae</taxon>
        <taxon>Pelagomonadales</taxon>
        <taxon>Pelagomonadaceae</taxon>
        <taxon>Pelagomonas</taxon>
    </lineage>
</organism>
<dbReference type="OrthoDB" id="203678at2759"/>
<name>A0A7S4A6V9_9STRA</name>
<evidence type="ECO:0000313" key="4">
    <source>
        <dbReference type="EMBL" id="CAE0705709.1"/>
    </source>
</evidence>
<dbReference type="GO" id="GO:0005829">
    <property type="term" value="C:cytosol"/>
    <property type="evidence" value="ECO:0007669"/>
    <property type="project" value="GOC"/>
</dbReference>
<reference evidence="4" key="1">
    <citation type="submission" date="2021-01" db="EMBL/GenBank/DDBJ databases">
        <authorList>
            <person name="Corre E."/>
            <person name="Pelletier E."/>
            <person name="Niang G."/>
            <person name="Scheremetjew M."/>
            <person name="Finn R."/>
            <person name="Kale V."/>
            <person name="Holt S."/>
            <person name="Cochrane G."/>
            <person name="Meng A."/>
            <person name="Brown T."/>
            <person name="Cohen L."/>
        </authorList>
    </citation>
    <scope>NUCLEOTIDE SEQUENCE</scope>
    <source>
        <strain evidence="4">CCMP1756</strain>
    </source>
</reference>
<evidence type="ECO:0000256" key="2">
    <source>
        <dbReference type="RuleBase" id="RU368010"/>
    </source>
</evidence>
<sequence length="670" mass="71810">MSDDSSDDSLGGSDDEGAPTSQNLLASFYGIEKTPVKDDDDDAEPAEPLDRTDFEAKTYVEELLRRQPLDRLLERDAALRRETRTLGSDLQALVYENYSKFIAATETIQEMNSNVGAMEAGVACLDATLCDVDALAKQVNGSLADKRSQIDTLVRSRRLLKRLEFLFELPKKLEVAVSEGRHEDAVSMYEAADAVLSSHGHVASLRDIHDDARRIVTSLKGDLQVFDDTLAASGHLAARVRLLTKVGDAEDASKARAAAADCADRYLCGVLDDALRNDDASLSLERRVTMLSDKFCGPRDAIVGQLDGVVELPSGPTAKFVDQVQKMVSNSTDYGDVALALRAAVAVDPERVSAVAATIAAKAHDASERELESASTKALDDLAASTESDDAQALRSAPTNADVALRRAARSLRERAAPLEPFLSKEDSVSKRTAKSEAWLRSMIEARGGLQPSTIVALAALCRLRGDDALSTDLLERHVAVVGEDLDQKAQDAIATISVNDGPASYIDACVSMIAAASKRVDAALRSKTHVAEIEISDDAVDRRARSLRTPRASGAAARSGVEMDVEKLFAKEATAGESVADDVTTGVGLAAALLSRFAAALAASVRTRSLSRDEYAQLERDGRRLHAVLPRYVRDDRLRGVERGVMEFLEEAAERVTGAAANGGSNNGE</sequence>
<dbReference type="GO" id="GO:0006869">
    <property type="term" value="P:lipid transport"/>
    <property type="evidence" value="ECO:0007669"/>
    <property type="project" value="UniProtKB-UniRule"/>
</dbReference>
<dbReference type="EMBL" id="CAKKNE010000002">
    <property type="protein sequence ID" value="CAH0368046.1"/>
    <property type="molecule type" value="Genomic_DNA"/>
</dbReference>
<comment type="subunit">
    <text evidence="2">Component of the Golgi-associated retrograde protein (GARP) complex.</text>
</comment>
<feature type="compositionally biased region" description="Acidic residues" evidence="3">
    <location>
        <begin position="1"/>
        <end position="17"/>
    </location>
</feature>
<dbReference type="PANTHER" id="PTHR15954:SF4">
    <property type="entry name" value="VACUOLAR PROTEIN SORTING-ASSOCIATED PROTEIN 51 HOMOLOG"/>
    <property type="match status" value="1"/>
</dbReference>
<keyword evidence="2" id="KW-0813">Transport</keyword>
<dbReference type="Pfam" id="PF08700">
    <property type="entry name" value="VPS51_Exo84_N"/>
    <property type="match status" value="1"/>
</dbReference>
<dbReference type="GO" id="GO:0032456">
    <property type="term" value="P:endocytic recycling"/>
    <property type="evidence" value="ECO:0007669"/>
    <property type="project" value="TreeGrafter"/>
</dbReference>
<dbReference type="GO" id="GO:0007030">
    <property type="term" value="P:Golgi organization"/>
    <property type="evidence" value="ECO:0007669"/>
    <property type="project" value="UniProtKB-UniRule"/>
</dbReference>
<gene>
    <name evidence="4" type="ORF">PCAL00307_LOCUS21158</name>
    <name evidence="5" type="ORF">PECAL_2P10940</name>
</gene>
<keyword evidence="2" id="KW-0333">Golgi apparatus</keyword>